<dbReference type="SUPFAM" id="SSF52540">
    <property type="entry name" value="P-loop containing nucleoside triphosphate hydrolases"/>
    <property type="match status" value="1"/>
</dbReference>
<comment type="caution">
    <text evidence="1">The sequence shown here is derived from an EMBL/GenBank/DDBJ whole genome shotgun (WGS) entry which is preliminary data.</text>
</comment>
<keyword evidence="2" id="KW-1185">Reference proteome</keyword>
<evidence type="ECO:0000313" key="1">
    <source>
        <dbReference type="EMBL" id="GGF28174.1"/>
    </source>
</evidence>
<name>A0ABQ1UW97_9NOCA</name>
<sequence length="378" mass="41714">MATARPRIFVHVGLPKTGTTYLQDRLWRNRDIAMRTSGLLYPGTTMQDHFHAAVHLQPDRYLDWVDPAHSGVWPALVEQMRSWPGTSVVSHELFSTATDEQAASVMADLEFADVHVVVTVRDLARQIPSVWQENIKNQHRSTLDGFVDSLRTRPPAEQEPFWEFQDHGRILRTWGAHLPPGNVHLVTVPRAGGGSDPTSLWDRFVGLLDADGDALDRPVPPSNAALSPAQVELLRRLNEHLQPDRIEWARYETAVKRILIGSVLFGAPVRAGRSLSPEQSEWAAAQSDSMIADIEASGWDVVGDIEDLRVARVAAAGTGEPSTDETLDVAVSALAEVLATMPLPTDRPRVTTRAKAVLRGAARPLLGVRAARRARRRP</sequence>
<protein>
    <recommendedName>
        <fullName evidence="3">Sulfotransferase family protein</fullName>
    </recommendedName>
</protein>
<dbReference type="InterPro" id="IPR027417">
    <property type="entry name" value="P-loop_NTPase"/>
</dbReference>
<proteinExistence type="predicted"/>
<dbReference type="Proteomes" id="UP000632454">
    <property type="component" value="Unassembled WGS sequence"/>
</dbReference>
<gene>
    <name evidence="1" type="ORF">GCM10007298_24940</name>
</gene>
<reference evidence="2" key="1">
    <citation type="journal article" date="2019" name="Int. J. Syst. Evol. Microbiol.">
        <title>The Global Catalogue of Microorganisms (GCM) 10K type strain sequencing project: providing services to taxonomists for standard genome sequencing and annotation.</title>
        <authorList>
            <consortium name="The Broad Institute Genomics Platform"/>
            <consortium name="The Broad Institute Genome Sequencing Center for Infectious Disease"/>
            <person name="Wu L."/>
            <person name="Ma J."/>
        </authorList>
    </citation>
    <scope>NUCLEOTIDE SEQUENCE [LARGE SCALE GENOMIC DNA]</scope>
    <source>
        <strain evidence="2">CCM 7855</strain>
    </source>
</reference>
<organism evidence="1 2">
    <name type="scientific">Williamsia phyllosphaerae</name>
    <dbReference type="NCBI Taxonomy" id="885042"/>
    <lineage>
        <taxon>Bacteria</taxon>
        <taxon>Bacillati</taxon>
        <taxon>Actinomycetota</taxon>
        <taxon>Actinomycetes</taxon>
        <taxon>Mycobacteriales</taxon>
        <taxon>Nocardiaceae</taxon>
        <taxon>Williamsia</taxon>
    </lineage>
</organism>
<dbReference type="EMBL" id="BMCS01000001">
    <property type="protein sequence ID" value="GGF28174.1"/>
    <property type="molecule type" value="Genomic_DNA"/>
</dbReference>
<evidence type="ECO:0000313" key="2">
    <source>
        <dbReference type="Proteomes" id="UP000632454"/>
    </source>
</evidence>
<dbReference type="RefSeq" id="WP_188489986.1">
    <property type="nucleotide sequence ID" value="NZ_BMCS01000001.1"/>
</dbReference>
<accession>A0ABQ1UW97</accession>
<evidence type="ECO:0008006" key="3">
    <source>
        <dbReference type="Google" id="ProtNLM"/>
    </source>
</evidence>
<dbReference type="Gene3D" id="3.40.50.300">
    <property type="entry name" value="P-loop containing nucleotide triphosphate hydrolases"/>
    <property type="match status" value="1"/>
</dbReference>